<evidence type="ECO:0000259" key="1">
    <source>
        <dbReference type="Pfam" id="PF03372"/>
    </source>
</evidence>
<accession>A0A6C0HHW1</accession>
<dbReference type="SUPFAM" id="SSF56219">
    <property type="entry name" value="DNase I-like"/>
    <property type="match status" value="1"/>
</dbReference>
<feature type="domain" description="Endonuclease/exonuclease/phosphatase" evidence="1">
    <location>
        <begin position="9"/>
        <end position="246"/>
    </location>
</feature>
<organism evidence="2">
    <name type="scientific">viral metagenome</name>
    <dbReference type="NCBI Taxonomy" id="1070528"/>
    <lineage>
        <taxon>unclassified sequences</taxon>
        <taxon>metagenomes</taxon>
        <taxon>organismal metagenomes</taxon>
    </lineage>
</organism>
<dbReference type="AlphaFoldDB" id="A0A6C0HHW1"/>
<sequence length="255" mass="29319">MKHNLRILTLNMCSEYPGNKNILLTKWIAVLSEMEGDVLFLQEMELYNVERMANELGLKILTFSQGDGTCVLINPKKLAILDNNIVKLVNSRKEPFYIGGLHLDDIPAVTHHMKKQVYKSSEHIPLHYDMKRILKLCAERRLPRVKVELAKTKTYSRAIIAGDFNEPSHLDLEINVPVSKFFESQGFVDTYWAANKDKTDKGHTWPASTLYKQEPGQRIDMIYVKNMAVKSSFVHGENSAKWWSDHKMVVSDVEL</sequence>
<dbReference type="InterPro" id="IPR036691">
    <property type="entry name" value="Endo/exonu/phosph_ase_sf"/>
</dbReference>
<dbReference type="EMBL" id="MN739966">
    <property type="protein sequence ID" value="QHT80172.1"/>
    <property type="molecule type" value="Genomic_DNA"/>
</dbReference>
<dbReference type="Pfam" id="PF03372">
    <property type="entry name" value="Exo_endo_phos"/>
    <property type="match status" value="1"/>
</dbReference>
<dbReference type="InterPro" id="IPR005135">
    <property type="entry name" value="Endo/exonuclease/phosphatase"/>
</dbReference>
<dbReference type="GO" id="GO:0003824">
    <property type="term" value="F:catalytic activity"/>
    <property type="evidence" value="ECO:0007669"/>
    <property type="project" value="InterPro"/>
</dbReference>
<protein>
    <recommendedName>
        <fullName evidence="1">Endonuclease/exonuclease/phosphatase domain-containing protein</fullName>
    </recommendedName>
</protein>
<dbReference type="Gene3D" id="3.60.10.10">
    <property type="entry name" value="Endonuclease/exonuclease/phosphatase"/>
    <property type="match status" value="1"/>
</dbReference>
<reference evidence="2" key="1">
    <citation type="journal article" date="2020" name="Nature">
        <title>Giant virus diversity and host interactions through global metagenomics.</title>
        <authorList>
            <person name="Schulz F."/>
            <person name="Roux S."/>
            <person name="Paez-Espino D."/>
            <person name="Jungbluth S."/>
            <person name="Walsh D.A."/>
            <person name="Denef V.J."/>
            <person name="McMahon K.D."/>
            <person name="Konstantinidis K.T."/>
            <person name="Eloe-Fadrosh E.A."/>
            <person name="Kyrpides N.C."/>
            <person name="Woyke T."/>
        </authorList>
    </citation>
    <scope>NUCLEOTIDE SEQUENCE</scope>
    <source>
        <strain evidence="2">GVMAG-M-3300023184-120</strain>
    </source>
</reference>
<name>A0A6C0HHW1_9ZZZZ</name>
<proteinExistence type="predicted"/>
<evidence type="ECO:0000313" key="2">
    <source>
        <dbReference type="EMBL" id="QHT80172.1"/>
    </source>
</evidence>